<dbReference type="InterPro" id="IPR050135">
    <property type="entry name" value="dGTPase-like"/>
</dbReference>
<dbReference type="InterPro" id="IPR003607">
    <property type="entry name" value="HD/PDEase_dom"/>
</dbReference>
<accession>A0A6C0ELH2</accession>
<dbReference type="GO" id="GO:0006203">
    <property type="term" value="P:dGTP catabolic process"/>
    <property type="evidence" value="ECO:0007669"/>
    <property type="project" value="TreeGrafter"/>
</dbReference>
<name>A0A6C0ELH2_9ZZZZ</name>
<dbReference type="PANTHER" id="PTHR11373:SF4">
    <property type="entry name" value="DEOXYNUCLEOSIDE TRIPHOSPHATE TRIPHOSPHOHYDROLASE SAMHD1"/>
    <property type="match status" value="1"/>
</dbReference>
<evidence type="ECO:0000259" key="1">
    <source>
        <dbReference type="PROSITE" id="PS51831"/>
    </source>
</evidence>
<dbReference type="InterPro" id="IPR006674">
    <property type="entry name" value="HD_domain"/>
</dbReference>
<feature type="domain" description="HD" evidence="1">
    <location>
        <begin position="50"/>
        <end position="175"/>
    </location>
</feature>
<protein>
    <recommendedName>
        <fullName evidence="1">HD domain-containing protein</fullName>
    </recommendedName>
</protein>
<dbReference type="GO" id="GO:0008832">
    <property type="term" value="F:dGTPase activity"/>
    <property type="evidence" value="ECO:0007669"/>
    <property type="project" value="TreeGrafter"/>
</dbReference>
<dbReference type="Gene3D" id="1.10.3210.10">
    <property type="entry name" value="Hypothetical protein af1432"/>
    <property type="match status" value="1"/>
</dbReference>
<evidence type="ECO:0000313" key="2">
    <source>
        <dbReference type="EMBL" id="QHT29562.1"/>
    </source>
</evidence>
<reference evidence="2" key="1">
    <citation type="journal article" date="2020" name="Nature">
        <title>Giant virus diversity and host interactions through global metagenomics.</title>
        <authorList>
            <person name="Schulz F."/>
            <person name="Roux S."/>
            <person name="Paez-Espino D."/>
            <person name="Jungbluth S."/>
            <person name="Walsh D.A."/>
            <person name="Denef V.J."/>
            <person name="McMahon K.D."/>
            <person name="Konstantinidis K.T."/>
            <person name="Eloe-Fadrosh E.A."/>
            <person name="Kyrpides N.C."/>
            <person name="Woyke T."/>
        </authorList>
    </citation>
    <scope>NUCLEOTIDE SEQUENCE</scope>
    <source>
        <strain evidence="2">GVMAG-M-3300005589-24</strain>
    </source>
</reference>
<dbReference type="SMART" id="SM00471">
    <property type="entry name" value="HDc"/>
    <property type="match status" value="1"/>
</dbReference>
<dbReference type="AlphaFoldDB" id="A0A6C0ELH2"/>
<dbReference type="SUPFAM" id="SSF109604">
    <property type="entry name" value="HD-domain/PDEase-like"/>
    <property type="match status" value="1"/>
</dbReference>
<proteinExistence type="predicted"/>
<organism evidence="2">
    <name type="scientific">viral metagenome</name>
    <dbReference type="NCBI Taxonomy" id="1070528"/>
    <lineage>
        <taxon>unclassified sequences</taxon>
        <taxon>metagenomes</taxon>
        <taxon>organismal metagenomes</taxon>
    </lineage>
</organism>
<sequence length="317" mass="37605">MPIIKDAIYGFIRVPKPCLAFMDTPEFERLRRIRQLGLAYFVYPGAVHTRFEHCLGVMHLAGKVADKLHDYVSPREKELLQIAGLLHDVGHVAFSHLMDYILEEKNINKDIAHHEDRSVHILKKINAEKKLLTPREVEMVAKMIKGDTRGESKPFLFEIVNNKAFGVDVDRLDYLQRDMYHTGSPCFQADYILECISVRDNCLAIRRKACPEIEMMYESRKRLLLLICRHKTVMKVEHIMRQAITRLNITGKWFEDNWLKLDDYRIHCMMEDKCPELLHKIYIRDWPHVDPDKRLMYIKHIERDEIKQQIDRVVWVE</sequence>
<dbReference type="EMBL" id="MN738878">
    <property type="protein sequence ID" value="QHT29562.1"/>
    <property type="molecule type" value="Genomic_DNA"/>
</dbReference>
<dbReference type="Pfam" id="PF01966">
    <property type="entry name" value="HD"/>
    <property type="match status" value="1"/>
</dbReference>
<dbReference type="PANTHER" id="PTHR11373">
    <property type="entry name" value="DEOXYNUCLEOSIDE TRIPHOSPHATE TRIPHOSPHOHYDROLASE"/>
    <property type="match status" value="1"/>
</dbReference>
<dbReference type="PROSITE" id="PS51831">
    <property type="entry name" value="HD"/>
    <property type="match status" value="1"/>
</dbReference>
<dbReference type="CDD" id="cd00077">
    <property type="entry name" value="HDc"/>
    <property type="match status" value="1"/>
</dbReference>